<feature type="transmembrane region" description="Helical" evidence="7">
    <location>
        <begin position="20"/>
        <end position="41"/>
    </location>
</feature>
<organism evidence="9 10">
    <name type="scientific">Pannonibacter anstelovis</name>
    <dbReference type="NCBI Taxonomy" id="3121537"/>
    <lineage>
        <taxon>Bacteria</taxon>
        <taxon>Pseudomonadati</taxon>
        <taxon>Pseudomonadota</taxon>
        <taxon>Alphaproteobacteria</taxon>
        <taxon>Hyphomicrobiales</taxon>
        <taxon>Stappiaceae</taxon>
        <taxon>Pannonibacter</taxon>
    </lineage>
</organism>
<accession>A0ABU7ZKL5</accession>
<dbReference type="PROSITE" id="PS51007">
    <property type="entry name" value="CYTC"/>
    <property type="match status" value="1"/>
</dbReference>
<reference evidence="9 10" key="1">
    <citation type="submission" date="2024-02" db="EMBL/GenBank/DDBJ databases">
        <title>A new putative Pannonibacter species isolated from two cases of bloodstream infections in paediatric patients.</title>
        <authorList>
            <person name="Castellana S."/>
            <person name="De Laurentiis V."/>
            <person name="Grassi M."/>
            <person name="De Leonardis F."/>
            <person name="Mosca A."/>
            <person name="De Carlo C."/>
            <person name="Sparapano E."/>
            <person name="Ronga L."/>
            <person name="Santacroce L."/>
            <person name="Chironna M."/>
            <person name="De Robertis A."/>
            <person name="Bianco A."/>
            <person name="Del Sambro L."/>
            <person name="Capozzi L."/>
            <person name="Parisi A."/>
        </authorList>
    </citation>
    <scope>NUCLEOTIDE SEQUENCE [LARGE SCALE GENOMIC DNA]</scope>
    <source>
        <strain evidence="9 10">Pt2</strain>
    </source>
</reference>
<keyword evidence="10" id="KW-1185">Reference proteome</keyword>
<dbReference type="SUPFAM" id="SSF46626">
    <property type="entry name" value="Cytochrome c"/>
    <property type="match status" value="1"/>
</dbReference>
<protein>
    <submittedName>
        <fullName evidence="9">Cytochrome c family protein</fullName>
    </submittedName>
</protein>
<dbReference type="InterPro" id="IPR009056">
    <property type="entry name" value="Cyt_c-like_dom"/>
</dbReference>
<gene>
    <name evidence="9" type="ORF">V6L76_05870</name>
</gene>
<evidence type="ECO:0000256" key="7">
    <source>
        <dbReference type="SAM" id="Phobius"/>
    </source>
</evidence>
<dbReference type="InterPro" id="IPR002327">
    <property type="entry name" value="Cyt_c_1A/1B"/>
</dbReference>
<dbReference type="PRINTS" id="PR00604">
    <property type="entry name" value="CYTCHRMECIAB"/>
</dbReference>
<dbReference type="EMBL" id="JBAKBE010000003">
    <property type="protein sequence ID" value="MEH0095767.1"/>
    <property type="molecule type" value="Genomic_DNA"/>
</dbReference>
<dbReference type="Gene3D" id="1.10.760.10">
    <property type="entry name" value="Cytochrome c-like domain"/>
    <property type="match status" value="1"/>
</dbReference>
<keyword evidence="3 6" id="KW-0479">Metal-binding</keyword>
<evidence type="ECO:0000259" key="8">
    <source>
        <dbReference type="PROSITE" id="PS51007"/>
    </source>
</evidence>
<proteinExistence type="predicted"/>
<dbReference type="InterPro" id="IPR036909">
    <property type="entry name" value="Cyt_c-like_dom_sf"/>
</dbReference>
<evidence type="ECO:0000256" key="6">
    <source>
        <dbReference type="PROSITE-ProRule" id="PRU00433"/>
    </source>
</evidence>
<evidence type="ECO:0000256" key="1">
    <source>
        <dbReference type="ARBA" id="ARBA00022448"/>
    </source>
</evidence>
<keyword evidence="7" id="KW-1133">Transmembrane helix</keyword>
<dbReference type="RefSeq" id="WP_334250589.1">
    <property type="nucleotide sequence ID" value="NZ_JBAKBE010000003.1"/>
</dbReference>
<feature type="domain" description="Cytochrome c" evidence="8">
    <location>
        <begin position="80"/>
        <end position="183"/>
    </location>
</feature>
<comment type="caution">
    <text evidence="9">The sequence shown here is derived from an EMBL/GenBank/DDBJ whole genome shotgun (WGS) entry which is preliminary data.</text>
</comment>
<keyword evidence="1" id="KW-0813">Transport</keyword>
<evidence type="ECO:0000313" key="9">
    <source>
        <dbReference type="EMBL" id="MEH0095767.1"/>
    </source>
</evidence>
<name>A0ABU7ZKL5_9HYPH</name>
<evidence type="ECO:0000256" key="4">
    <source>
        <dbReference type="ARBA" id="ARBA00022982"/>
    </source>
</evidence>
<evidence type="ECO:0000256" key="3">
    <source>
        <dbReference type="ARBA" id="ARBA00022723"/>
    </source>
</evidence>
<dbReference type="Pfam" id="PF00034">
    <property type="entry name" value="Cytochrom_C"/>
    <property type="match status" value="1"/>
</dbReference>
<keyword evidence="7" id="KW-0812">Transmembrane</keyword>
<keyword evidence="7" id="KW-0472">Membrane</keyword>
<keyword evidence="2 6" id="KW-0349">Heme</keyword>
<evidence type="ECO:0000313" key="10">
    <source>
        <dbReference type="Proteomes" id="UP001380822"/>
    </source>
</evidence>
<keyword evidence="5 6" id="KW-0408">Iron</keyword>
<dbReference type="Proteomes" id="UP001380822">
    <property type="component" value="Unassembled WGS sequence"/>
</dbReference>
<dbReference type="PANTHER" id="PTHR11961">
    <property type="entry name" value="CYTOCHROME C"/>
    <property type="match status" value="1"/>
</dbReference>
<evidence type="ECO:0000256" key="5">
    <source>
        <dbReference type="ARBA" id="ARBA00023004"/>
    </source>
</evidence>
<sequence length="191" mass="19793">MDALIWSQTLMDSFELNKAAGAVLMVLLLTMGVGIASDVIFETEVPEKPGYEIEVAEAASGEAAPAAAEAVPLPQLLAAASVADGEKASKKCAACHSFEKGGPNKVGPDLWGIVGRAPGGHEGFAYSAAMKAYGETHPAWTIEELDAFIANPKAHMPGTAMGFAGLKKPDERAAMLVYLNSLADSPAPLPQ</sequence>
<evidence type="ECO:0000256" key="2">
    <source>
        <dbReference type="ARBA" id="ARBA00022617"/>
    </source>
</evidence>
<keyword evidence="4" id="KW-0249">Electron transport</keyword>